<reference evidence="3 4" key="2">
    <citation type="journal article" date="2018" name="Plant J.">
        <title>The Physcomitrella patens chromosome-scale assembly reveals moss genome structure and evolution.</title>
        <authorList>
            <person name="Lang D."/>
            <person name="Ullrich K.K."/>
            <person name="Murat F."/>
            <person name="Fuchs J."/>
            <person name="Jenkins J."/>
            <person name="Haas F.B."/>
            <person name="Piednoel M."/>
            <person name="Gundlach H."/>
            <person name="Van Bel M."/>
            <person name="Meyberg R."/>
            <person name="Vives C."/>
            <person name="Morata J."/>
            <person name="Symeonidi A."/>
            <person name="Hiss M."/>
            <person name="Muchero W."/>
            <person name="Kamisugi Y."/>
            <person name="Saleh O."/>
            <person name="Blanc G."/>
            <person name="Decker E.L."/>
            <person name="van Gessel N."/>
            <person name="Grimwood J."/>
            <person name="Hayes R.D."/>
            <person name="Graham S.W."/>
            <person name="Gunter L.E."/>
            <person name="McDaniel S.F."/>
            <person name="Hoernstein S.N.W."/>
            <person name="Larsson A."/>
            <person name="Li F.W."/>
            <person name="Perroud P.F."/>
            <person name="Phillips J."/>
            <person name="Ranjan P."/>
            <person name="Rokshar D.S."/>
            <person name="Rothfels C.J."/>
            <person name="Schneider L."/>
            <person name="Shu S."/>
            <person name="Stevenson D.W."/>
            <person name="Thummler F."/>
            <person name="Tillich M."/>
            <person name="Villarreal Aguilar J.C."/>
            <person name="Widiez T."/>
            <person name="Wong G.K."/>
            <person name="Wymore A."/>
            <person name="Zhang Y."/>
            <person name="Zimmer A.D."/>
            <person name="Quatrano R.S."/>
            <person name="Mayer K.F.X."/>
            <person name="Goodstein D."/>
            <person name="Casacuberta J.M."/>
            <person name="Vandepoele K."/>
            <person name="Reski R."/>
            <person name="Cuming A.C."/>
            <person name="Tuskan G.A."/>
            <person name="Maumus F."/>
            <person name="Salse J."/>
            <person name="Schmutz J."/>
            <person name="Rensing S.A."/>
        </authorList>
    </citation>
    <scope>NUCLEOTIDE SEQUENCE [LARGE SCALE GENOMIC DNA]</scope>
    <source>
        <strain evidence="3 4">cv. Gransden 2004</strain>
    </source>
</reference>
<gene>
    <name evidence="3" type="primary">LOC112291447</name>
</gene>
<accession>A0A7I4ASQ0</accession>
<feature type="coiled-coil region" evidence="1">
    <location>
        <begin position="112"/>
        <end position="178"/>
    </location>
</feature>
<feature type="compositionally biased region" description="Polar residues" evidence="2">
    <location>
        <begin position="1157"/>
        <end position="1174"/>
    </location>
</feature>
<dbReference type="EMBL" id="ABEU02000014">
    <property type="status" value="NOT_ANNOTATED_CDS"/>
    <property type="molecule type" value="Genomic_DNA"/>
</dbReference>
<dbReference type="PANTHER" id="PTHR47747">
    <property type="entry name" value="RIBONUCLEASE P PROTEIN SUBUNIT P38-LIKE PROTEIN"/>
    <property type="match status" value="1"/>
</dbReference>
<dbReference type="InParanoid" id="A0A7I4ASQ0"/>
<organism evidence="3 4">
    <name type="scientific">Physcomitrium patens</name>
    <name type="common">Spreading-leaved earth moss</name>
    <name type="synonym">Physcomitrella patens</name>
    <dbReference type="NCBI Taxonomy" id="3218"/>
    <lineage>
        <taxon>Eukaryota</taxon>
        <taxon>Viridiplantae</taxon>
        <taxon>Streptophyta</taxon>
        <taxon>Embryophyta</taxon>
        <taxon>Bryophyta</taxon>
        <taxon>Bryophytina</taxon>
        <taxon>Bryopsida</taxon>
        <taxon>Funariidae</taxon>
        <taxon>Funariales</taxon>
        <taxon>Funariaceae</taxon>
        <taxon>Physcomitrium</taxon>
    </lineage>
</organism>
<reference evidence="3" key="3">
    <citation type="submission" date="2020-12" db="UniProtKB">
        <authorList>
            <consortium name="EnsemblPlants"/>
        </authorList>
    </citation>
    <scope>IDENTIFICATION</scope>
</reference>
<evidence type="ECO:0000256" key="1">
    <source>
        <dbReference type="SAM" id="Coils"/>
    </source>
</evidence>
<name>A0A7I4ASQ0_PHYPA</name>
<evidence type="ECO:0000313" key="4">
    <source>
        <dbReference type="Proteomes" id="UP000006727"/>
    </source>
</evidence>
<dbReference type="AlphaFoldDB" id="A0A7I4ASQ0"/>
<dbReference type="Proteomes" id="UP000006727">
    <property type="component" value="Chromosome 14"/>
</dbReference>
<feature type="coiled-coil region" evidence="1">
    <location>
        <begin position="449"/>
        <end position="476"/>
    </location>
</feature>
<proteinExistence type="predicted"/>
<feature type="region of interest" description="Disordered" evidence="2">
    <location>
        <begin position="1118"/>
        <end position="1221"/>
    </location>
</feature>
<feature type="compositionally biased region" description="Basic and acidic residues" evidence="2">
    <location>
        <begin position="1241"/>
        <end position="1259"/>
    </location>
</feature>
<feature type="coiled-coil region" evidence="1">
    <location>
        <begin position="610"/>
        <end position="641"/>
    </location>
</feature>
<dbReference type="PANTHER" id="PTHR47747:SF2">
    <property type="entry name" value="RIBONUCLEASE P PROTEIN SUBUNIT P38-LIKE PROTEIN"/>
    <property type="match status" value="1"/>
</dbReference>
<sequence length="1278" mass="144012">MPAGLFAWSVEPAQMEGIETDDFLRELDNYNPRQFDSMNPLIDLTSGRKNIMGKYLDLQEEEPWPLLAEYFGVALAFAALGALIRGANGNRVNAGEKDSHPKMQKMVLQNMLKGSMERLQNLARNAQNLQDRLTESTEAGENHRKECNLEKASVLQKLATAEEEVRKLKRRRAEDAKANEKVVRIYANREHGWKAERKKLCHEIDILRKSLIRAEINGLCSPNVSSLKCNECDIKNKRVKDLEKALKEQEFVARKIVDIRKKEEDYLQLTIRFTAVKKIADELKERLNKELANSKEREAILDEVRKGQQETEHRLMKALEDLATSKLNLESLRIATDDHSAMAQKLLDELATMRQESEDKDVMISTMLDRATFDREEKEDLARELAAAQAAKVVAEAESGRWKRLAAERTRTNLSDEVPDAGRTGHRSHRSLGNRSELEKIADLQQSHLEEVNNLCTFYSRQVEALEKQVEMYKAKARDASTFSMPALLSADLQGPLSDPTCKAWFEVVKGRFATQIDEKHWSQIETFERHLRAKDERLSAFRSKLITLESELAQSRTKVDDLGCNASTATNEHLTEVKIEKNETLSEDIVKDDVCVCCERMGMTHQLSIKKLQVELKSAKDELKTQFAKHETTVEKMTENAEVELRNKDVQLSVLEAKLCQVQSQPEESKSSNGMALSDKSQIKIFLENIDEMQAKQPEEVLHNADSGTKVLKSREDSPEKKRLEMRFDEPMILIDNSVSDSAKLLSKLKDICLREEKPPAMISFHRKLELESSDNLIFSSDDSWLTAEQRVGEMSLQFIPTKDVPLPEKNSSLICEDENVTSGNNSIKSESGRDMNTVSVNRKGKAGANKQPLSLVASTYHVNKNQTFDNAPFTQVPSKVMIPANFGGFNKLREHKSQHTLFTEMKGLQTTTDNPTFITQDSEVGFALEEERQKSQTREDIHVLGLALEVRRIEQQLSKMNKSIGDAQSLLTRPEKSTKSSVKISSNKQASHCMGLAGKVTQLAKQIGLTRPLRKPAPKSQIEVPKCAPVVLQSSHLCLRKNPLFLQETTASELVSLQLRAEKVGENLSAIQARVAKENSSDFYDHYRSSTFPKSKLVDTVRTHLSQVQGALHSKLTQTVTSRKPLLSSAPKQSTSTKASTPHNFTIIKPATTPKKVSSPTKLPLTPSTRRVTPTKPVESSPRRITSTKLLTPSPKSFTPSKPFTPAPSAYGQTETSLTKSKQVLAKTSTKLVKDVHNTKAAFGRKETKSSVHDKQPRQWARKTSTHYELDLEHLR</sequence>
<protein>
    <submittedName>
        <fullName evidence="3">Uncharacterized protein</fullName>
    </submittedName>
</protein>
<evidence type="ECO:0000256" key="2">
    <source>
        <dbReference type="SAM" id="MobiDB-lite"/>
    </source>
</evidence>
<reference evidence="3 4" key="1">
    <citation type="journal article" date="2008" name="Science">
        <title>The Physcomitrella genome reveals evolutionary insights into the conquest of land by plants.</title>
        <authorList>
            <person name="Rensing S."/>
            <person name="Lang D."/>
            <person name="Zimmer A."/>
            <person name="Terry A."/>
            <person name="Salamov A."/>
            <person name="Shapiro H."/>
            <person name="Nishiyama T."/>
            <person name="Perroud P.-F."/>
            <person name="Lindquist E."/>
            <person name="Kamisugi Y."/>
            <person name="Tanahashi T."/>
            <person name="Sakakibara K."/>
            <person name="Fujita T."/>
            <person name="Oishi K."/>
            <person name="Shin-I T."/>
            <person name="Kuroki Y."/>
            <person name="Toyoda A."/>
            <person name="Suzuki Y."/>
            <person name="Hashimoto A."/>
            <person name="Yamaguchi K."/>
            <person name="Sugano A."/>
            <person name="Kohara Y."/>
            <person name="Fujiyama A."/>
            <person name="Anterola A."/>
            <person name="Aoki S."/>
            <person name="Ashton N."/>
            <person name="Barbazuk W.B."/>
            <person name="Barker E."/>
            <person name="Bennetzen J."/>
            <person name="Bezanilla M."/>
            <person name="Blankenship R."/>
            <person name="Cho S.H."/>
            <person name="Dutcher S."/>
            <person name="Estelle M."/>
            <person name="Fawcett J.A."/>
            <person name="Gundlach H."/>
            <person name="Hanada K."/>
            <person name="Heyl A."/>
            <person name="Hicks K.A."/>
            <person name="Hugh J."/>
            <person name="Lohr M."/>
            <person name="Mayer K."/>
            <person name="Melkozernov A."/>
            <person name="Murata T."/>
            <person name="Nelson D."/>
            <person name="Pils B."/>
            <person name="Prigge M."/>
            <person name="Reiss B."/>
            <person name="Renner T."/>
            <person name="Rombauts S."/>
            <person name="Rushton P."/>
            <person name="Sanderfoot A."/>
            <person name="Schween G."/>
            <person name="Shiu S.-H."/>
            <person name="Stueber K."/>
            <person name="Theodoulou F.L."/>
            <person name="Tu H."/>
            <person name="Van de Peer Y."/>
            <person name="Verrier P.J."/>
            <person name="Waters E."/>
            <person name="Wood A."/>
            <person name="Yang L."/>
            <person name="Cove D."/>
            <person name="Cuming A."/>
            <person name="Hasebe M."/>
            <person name="Lucas S."/>
            <person name="Mishler D.B."/>
            <person name="Reski R."/>
            <person name="Grigoriev I."/>
            <person name="Quatrano R.S."/>
            <person name="Boore J.L."/>
        </authorList>
    </citation>
    <scope>NUCLEOTIDE SEQUENCE [LARGE SCALE GENOMIC DNA]</scope>
    <source>
        <strain evidence="3 4">cv. Gransden 2004</strain>
    </source>
</reference>
<evidence type="ECO:0000313" key="3">
    <source>
        <dbReference type="EnsemblPlants" id="Pp3c14_9740V3.5"/>
    </source>
</evidence>
<dbReference type="EnsemblPlants" id="Pp3c14_9740V3.5">
    <property type="protein sequence ID" value="Pp3c14_9740V3.5"/>
    <property type="gene ID" value="Pp3c14_9740"/>
</dbReference>
<dbReference type="Gramene" id="Pp3c14_9740V3.5">
    <property type="protein sequence ID" value="Pp3c14_9740V3.5"/>
    <property type="gene ID" value="Pp3c14_9740"/>
</dbReference>
<feature type="compositionally biased region" description="Polar residues" evidence="2">
    <location>
        <begin position="1132"/>
        <end position="1146"/>
    </location>
</feature>
<feature type="region of interest" description="Disordered" evidence="2">
    <location>
        <begin position="1241"/>
        <end position="1265"/>
    </location>
</feature>
<keyword evidence="1" id="KW-0175">Coiled coil</keyword>
<feature type="compositionally biased region" description="Low complexity" evidence="2">
    <location>
        <begin position="1194"/>
        <end position="1206"/>
    </location>
</feature>
<keyword evidence="4" id="KW-1185">Reference proteome</keyword>
<feature type="coiled-coil region" evidence="1">
    <location>
        <begin position="277"/>
        <end position="304"/>
    </location>
</feature>